<keyword evidence="1" id="KW-0812">Transmembrane</keyword>
<dbReference type="AlphaFoldDB" id="A0A0P0VW87"/>
<organism evidence="2 3">
    <name type="scientific">Oryza sativa subsp. japonica</name>
    <name type="common">Rice</name>
    <dbReference type="NCBI Taxonomy" id="39947"/>
    <lineage>
        <taxon>Eukaryota</taxon>
        <taxon>Viridiplantae</taxon>
        <taxon>Streptophyta</taxon>
        <taxon>Embryophyta</taxon>
        <taxon>Tracheophyta</taxon>
        <taxon>Spermatophyta</taxon>
        <taxon>Magnoliopsida</taxon>
        <taxon>Liliopsida</taxon>
        <taxon>Poales</taxon>
        <taxon>Poaceae</taxon>
        <taxon>BOP clade</taxon>
        <taxon>Oryzoideae</taxon>
        <taxon>Oryzeae</taxon>
        <taxon>Oryzinae</taxon>
        <taxon>Oryza</taxon>
        <taxon>Oryza sativa</taxon>
    </lineage>
</organism>
<gene>
    <name evidence="2" type="ordered locus">Os03g0284150</name>
    <name evidence="2" type="ORF">OSNPB_030284150</name>
</gene>
<evidence type="ECO:0000256" key="1">
    <source>
        <dbReference type="SAM" id="Phobius"/>
    </source>
</evidence>
<evidence type="ECO:0000313" key="3">
    <source>
        <dbReference type="Proteomes" id="UP000059680"/>
    </source>
</evidence>
<keyword evidence="3" id="KW-1185">Reference proteome</keyword>
<proteinExistence type="predicted"/>
<dbReference type="EMBL" id="AP014959">
    <property type="protein sequence ID" value="BAS83607.1"/>
    <property type="molecule type" value="Genomic_DNA"/>
</dbReference>
<reference evidence="2 3" key="2">
    <citation type="journal article" date="2013" name="Plant Cell Physiol.">
        <title>Rice Annotation Project Database (RAP-DB): an integrative and interactive database for rice genomics.</title>
        <authorList>
            <person name="Sakai H."/>
            <person name="Lee S.S."/>
            <person name="Tanaka T."/>
            <person name="Numa H."/>
            <person name="Kim J."/>
            <person name="Kawahara Y."/>
            <person name="Wakimoto H."/>
            <person name="Yang C.C."/>
            <person name="Iwamoto M."/>
            <person name="Abe T."/>
            <person name="Yamada Y."/>
            <person name="Muto A."/>
            <person name="Inokuchi H."/>
            <person name="Ikemura T."/>
            <person name="Matsumoto T."/>
            <person name="Sasaki T."/>
            <person name="Itoh T."/>
        </authorList>
    </citation>
    <scope>NUCLEOTIDE SEQUENCE [LARGE SCALE GENOMIC DNA]</scope>
    <source>
        <strain evidence="3">cv. Nipponbare</strain>
    </source>
</reference>
<reference evidence="3" key="1">
    <citation type="journal article" date="2005" name="Nature">
        <title>The map-based sequence of the rice genome.</title>
        <authorList>
            <consortium name="International rice genome sequencing project (IRGSP)"/>
            <person name="Matsumoto T."/>
            <person name="Wu J."/>
            <person name="Kanamori H."/>
            <person name="Katayose Y."/>
            <person name="Fujisawa M."/>
            <person name="Namiki N."/>
            <person name="Mizuno H."/>
            <person name="Yamamoto K."/>
            <person name="Antonio B.A."/>
            <person name="Baba T."/>
            <person name="Sakata K."/>
            <person name="Nagamura Y."/>
            <person name="Aoki H."/>
            <person name="Arikawa K."/>
            <person name="Arita K."/>
            <person name="Bito T."/>
            <person name="Chiden Y."/>
            <person name="Fujitsuka N."/>
            <person name="Fukunaka R."/>
            <person name="Hamada M."/>
            <person name="Harada C."/>
            <person name="Hayashi A."/>
            <person name="Hijishita S."/>
            <person name="Honda M."/>
            <person name="Hosokawa S."/>
            <person name="Ichikawa Y."/>
            <person name="Idonuma A."/>
            <person name="Iijima M."/>
            <person name="Ikeda M."/>
            <person name="Ikeno M."/>
            <person name="Ito K."/>
            <person name="Ito S."/>
            <person name="Ito T."/>
            <person name="Ito Y."/>
            <person name="Ito Y."/>
            <person name="Iwabuchi A."/>
            <person name="Kamiya K."/>
            <person name="Karasawa W."/>
            <person name="Kurita K."/>
            <person name="Katagiri S."/>
            <person name="Kikuta A."/>
            <person name="Kobayashi H."/>
            <person name="Kobayashi N."/>
            <person name="Machita K."/>
            <person name="Maehara T."/>
            <person name="Masukawa M."/>
            <person name="Mizubayashi T."/>
            <person name="Mukai Y."/>
            <person name="Nagasaki H."/>
            <person name="Nagata Y."/>
            <person name="Naito S."/>
            <person name="Nakashima M."/>
            <person name="Nakama Y."/>
            <person name="Nakamichi Y."/>
            <person name="Nakamura M."/>
            <person name="Meguro A."/>
            <person name="Negishi M."/>
            <person name="Ohta I."/>
            <person name="Ohta T."/>
            <person name="Okamoto M."/>
            <person name="Ono N."/>
            <person name="Saji S."/>
            <person name="Sakaguchi M."/>
            <person name="Sakai K."/>
            <person name="Shibata M."/>
            <person name="Shimokawa T."/>
            <person name="Song J."/>
            <person name="Takazaki Y."/>
            <person name="Terasawa K."/>
            <person name="Tsugane M."/>
            <person name="Tsuji K."/>
            <person name="Ueda S."/>
            <person name="Waki K."/>
            <person name="Yamagata H."/>
            <person name="Yamamoto M."/>
            <person name="Yamamoto S."/>
            <person name="Yamane H."/>
            <person name="Yoshiki S."/>
            <person name="Yoshihara R."/>
            <person name="Yukawa K."/>
            <person name="Zhong H."/>
            <person name="Yano M."/>
            <person name="Yuan Q."/>
            <person name="Ouyang S."/>
            <person name="Liu J."/>
            <person name="Jones K.M."/>
            <person name="Gansberger K."/>
            <person name="Moffat K."/>
            <person name="Hill J."/>
            <person name="Bera J."/>
            <person name="Fadrosh D."/>
            <person name="Jin S."/>
            <person name="Johri S."/>
            <person name="Kim M."/>
            <person name="Overton L."/>
            <person name="Reardon M."/>
            <person name="Tsitrin T."/>
            <person name="Vuong H."/>
            <person name="Weaver B."/>
            <person name="Ciecko A."/>
            <person name="Tallon L."/>
            <person name="Jackson J."/>
            <person name="Pai G."/>
            <person name="Aken S.V."/>
            <person name="Utterback T."/>
            <person name="Reidmuller S."/>
            <person name="Feldblyum T."/>
            <person name="Hsiao J."/>
            <person name="Zismann V."/>
            <person name="Iobst S."/>
            <person name="de Vazeille A.R."/>
            <person name="Buell C.R."/>
            <person name="Ying K."/>
            <person name="Li Y."/>
            <person name="Lu T."/>
            <person name="Huang Y."/>
            <person name="Zhao Q."/>
            <person name="Feng Q."/>
            <person name="Zhang L."/>
            <person name="Zhu J."/>
            <person name="Weng Q."/>
            <person name="Mu J."/>
            <person name="Lu Y."/>
            <person name="Fan D."/>
            <person name="Liu Y."/>
            <person name="Guan J."/>
            <person name="Zhang Y."/>
            <person name="Yu S."/>
            <person name="Liu X."/>
            <person name="Zhang Y."/>
            <person name="Hong G."/>
            <person name="Han B."/>
            <person name="Choisne N."/>
            <person name="Demange N."/>
            <person name="Orjeda G."/>
            <person name="Samain S."/>
            <person name="Cattolico L."/>
            <person name="Pelletier E."/>
            <person name="Couloux A."/>
            <person name="Segurens B."/>
            <person name="Wincker P."/>
            <person name="D'Hont A."/>
            <person name="Scarpelli C."/>
            <person name="Weissenbach J."/>
            <person name="Salanoubat M."/>
            <person name="Quetier F."/>
            <person name="Yu Y."/>
            <person name="Kim H.R."/>
            <person name="Rambo T."/>
            <person name="Currie J."/>
            <person name="Collura K."/>
            <person name="Luo M."/>
            <person name="Yang T."/>
            <person name="Ammiraju J.S.S."/>
            <person name="Engler F."/>
            <person name="Soderlund C."/>
            <person name="Wing R.A."/>
            <person name="Palmer L.E."/>
            <person name="de la Bastide M."/>
            <person name="Spiegel L."/>
            <person name="Nascimento L."/>
            <person name="Zutavern T."/>
            <person name="O'Shaughnessy A."/>
            <person name="Dike S."/>
            <person name="Dedhia N."/>
            <person name="Preston R."/>
            <person name="Balija V."/>
            <person name="McCombie W.R."/>
            <person name="Chow T."/>
            <person name="Chen H."/>
            <person name="Chung M."/>
            <person name="Chen C."/>
            <person name="Shaw J."/>
            <person name="Wu H."/>
            <person name="Hsiao K."/>
            <person name="Chao Y."/>
            <person name="Chu M."/>
            <person name="Cheng C."/>
            <person name="Hour A."/>
            <person name="Lee P."/>
            <person name="Lin S."/>
            <person name="Lin Y."/>
            <person name="Liou J."/>
            <person name="Liu S."/>
            <person name="Hsing Y."/>
            <person name="Raghuvanshi S."/>
            <person name="Mohanty A."/>
            <person name="Bharti A.K."/>
            <person name="Gaur A."/>
            <person name="Gupta V."/>
            <person name="Kumar D."/>
            <person name="Ravi V."/>
            <person name="Vij S."/>
            <person name="Kapur A."/>
            <person name="Khurana P."/>
            <person name="Khurana P."/>
            <person name="Khurana J.P."/>
            <person name="Tyagi A.K."/>
            <person name="Gaikwad K."/>
            <person name="Singh A."/>
            <person name="Dalal V."/>
            <person name="Srivastava S."/>
            <person name="Dixit A."/>
            <person name="Pal A.K."/>
            <person name="Ghazi I.A."/>
            <person name="Yadav M."/>
            <person name="Pandit A."/>
            <person name="Bhargava A."/>
            <person name="Sureshbabu K."/>
            <person name="Batra K."/>
            <person name="Sharma T.R."/>
            <person name="Mohapatra T."/>
            <person name="Singh N.K."/>
            <person name="Messing J."/>
            <person name="Nelson A.B."/>
            <person name="Fuks G."/>
            <person name="Kavchok S."/>
            <person name="Keizer G."/>
            <person name="Linton E."/>
            <person name="Llaca V."/>
            <person name="Song R."/>
            <person name="Tanyolac B."/>
            <person name="Young S."/>
            <person name="Ho-Il K."/>
            <person name="Hahn J.H."/>
            <person name="Sangsakoo G."/>
            <person name="Vanavichit A."/>
            <person name="de Mattos Luiz.A.T."/>
            <person name="Zimmer P.D."/>
            <person name="Malone G."/>
            <person name="Dellagostin O."/>
            <person name="de Oliveira A.C."/>
            <person name="Bevan M."/>
            <person name="Bancroft I."/>
            <person name="Minx P."/>
            <person name="Cordum H."/>
            <person name="Wilson R."/>
            <person name="Cheng Z."/>
            <person name="Jin W."/>
            <person name="Jiang J."/>
            <person name="Leong S.A."/>
            <person name="Iwama H."/>
            <person name="Gojobori T."/>
            <person name="Itoh T."/>
            <person name="Niimura Y."/>
            <person name="Fujii Y."/>
            <person name="Habara T."/>
            <person name="Sakai H."/>
            <person name="Sato Y."/>
            <person name="Wilson G."/>
            <person name="Kumar K."/>
            <person name="McCouch S."/>
            <person name="Juretic N."/>
            <person name="Hoen D."/>
            <person name="Wright S."/>
            <person name="Bruskiewich R."/>
            <person name="Bureau T."/>
            <person name="Miyao A."/>
            <person name="Hirochika H."/>
            <person name="Nishikawa T."/>
            <person name="Kadowaki K."/>
            <person name="Sugiura M."/>
            <person name="Burr B."/>
            <person name="Sasaki T."/>
        </authorList>
    </citation>
    <scope>NUCLEOTIDE SEQUENCE [LARGE SCALE GENOMIC DNA]</scope>
    <source>
        <strain evidence="3">cv. Nipponbare</strain>
    </source>
</reference>
<feature type="transmembrane region" description="Helical" evidence="1">
    <location>
        <begin position="52"/>
        <end position="69"/>
    </location>
</feature>
<sequence length="108" mass="12365">MPLSLPLTLWHRLQTCCQRFLSSFLRIGFTRKSTAPFDKHLKTVPIESFEDIIITGISLQILWLVILLSRPMPDRRGITTSVNTRSMWFCRSSRHCHACSPFSAGITS</sequence>
<keyword evidence="1" id="KW-0472">Membrane</keyword>
<keyword evidence="1" id="KW-1133">Transmembrane helix</keyword>
<accession>A0A0P0VW87</accession>
<evidence type="ECO:0000313" key="2">
    <source>
        <dbReference type="EMBL" id="BAS83607.1"/>
    </source>
</evidence>
<dbReference type="PaxDb" id="39947-A0A0P0VW87"/>
<dbReference type="Gramene" id="Os03t0284150-00">
    <property type="protein sequence ID" value="Os03t0284150-00"/>
    <property type="gene ID" value="Os03g0284150"/>
</dbReference>
<protein>
    <submittedName>
        <fullName evidence="2">Os03g0284150 protein</fullName>
    </submittedName>
</protein>
<name>A0A0P0VW87_ORYSJ</name>
<dbReference type="InParanoid" id="A0A0P0VW87"/>
<dbReference type="Proteomes" id="UP000059680">
    <property type="component" value="Chromosome 3"/>
</dbReference>
<reference evidence="2 3" key="3">
    <citation type="journal article" date="2013" name="Rice">
        <title>Improvement of the Oryza sativa Nipponbare reference genome using next generation sequence and optical map data.</title>
        <authorList>
            <person name="Kawahara Y."/>
            <person name="de la Bastide M."/>
            <person name="Hamilton J.P."/>
            <person name="Kanamori H."/>
            <person name="McCombie W.R."/>
            <person name="Ouyang S."/>
            <person name="Schwartz D.C."/>
            <person name="Tanaka T."/>
            <person name="Wu J."/>
            <person name="Zhou S."/>
            <person name="Childs K.L."/>
            <person name="Davidson R.M."/>
            <person name="Lin H."/>
            <person name="Quesada-Ocampo L."/>
            <person name="Vaillancourt B."/>
            <person name="Sakai H."/>
            <person name="Lee S.S."/>
            <person name="Kim J."/>
            <person name="Numa H."/>
            <person name="Itoh T."/>
            <person name="Buell C.R."/>
            <person name="Matsumoto T."/>
        </authorList>
    </citation>
    <scope>NUCLEOTIDE SEQUENCE [LARGE SCALE GENOMIC DNA]</scope>
    <source>
        <strain evidence="3">cv. Nipponbare</strain>
    </source>
</reference>